<accession>A0A6M3X6G1</accession>
<sequence>MSETYANLPERSWESVAKRLRLAIEGAPSGAAVVVMRVLVVDGRPRVWLAPRVARLEPASCASAFLEAVAGDLDGT</sequence>
<dbReference type="EMBL" id="MT143961">
    <property type="protein sequence ID" value="QJH93268.1"/>
    <property type="molecule type" value="Genomic_DNA"/>
</dbReference>
<proteinExistence type="predicted"/>
<evidence type="ECO:0000313" key="1">
    <source>
        <dbReference type="EMBL" id="QJH93268.1"/>
    </source>
</evidence>
<dbReference type="AlphaFoldDB" id="A0A6M3X6G1"/>
<gene>
    <name evidence="1" type="ORF">MM171B04050_0010</name>
</gene>
<name>A0A6M3X6G1_9ZZZZ</name>
<reference evidence="1" key="1">
    <citation type="submission" date="2020-03" db="EMBL/GenBank/DDBJ databases">
        <title>The deep terrestrial virosphere.</title>
        <authorList>
            <person name="Holmfeldt K."/>
            <person name="Nilsson E."/>
            <person name="Simone D."/>
            <person name="Lopez-Fernandez M."/>
            <person name="Wu X."/>
            <person name="de Brujin I."/>
            <person name="Lundin D."/>
            <person name="Andersson A."/>
            <person name="Bertilsson S."/>
            <person name="Dopson M."/>
        </authorList>
    </citation>
    <scope>NUCLEOTIDE SEQUENCE</scope>
    <source>
        <strain evidence="1">MM171B04050</strain>
    </source>
</reference>
<protein>
    <submittedName>
        <fullName evidence="1">Uncharacterized protein</fullName>
    </submittedName>
</protein>
<organism evidence="1">
    <name type="scientific">viral metagenome</name>
    <dbReference type="NCBI Taxonomy" id="1070528"/>
    <lineage>
        <taxon>unclassified sequences</taxon>
        <taxon>metagenomes</taxon>
        <taxon>organismal metagenomes</taxon>
    </lineage>
</organism>